<evidence type="ECO:0000313" key="4">
    <source>
        <dbReference type="Proteomes" id="UP000311605"/>
    </source>
</evidence>
<dbReference type="SMART" id="SM00966">
    <property type="entry name" value="SpoVT_AbrB"/>
    <property type="match status" value="1"/>
</dbReference>
<organism evidence="3 4">
    <name type="scientific">Aliirhizobium smilacinae</name>
    <dbReference type="NCBI Taxonomy" id="1395944"/>
    <lineage>
        <taxon>Bacteria</taxon>
        <taxon>Pseudomonadati</taxon>
        <taxon>Pseudomonadota</taxon>
        <taxon>Alphaproteobacteria</taxon>
        <taxon>Hyphomicrobiales</taxon>
        <taxon>Rhizobiaceae</taxon>
        <taxon>Aliirhizobium</taxon>
    </lineage>
</organism>
<evidence type="ECO:0000256" key="1">
    <source>
        <dbReference type="PROSITE-ProRule" id="PRU01076"/>
    </source>
</evidence>
<evidence type="ECO:0000313" key="3">
    <source>
        <dbReference type="EMBL" id="TNM62613.1"/>
    </source>
</evidence>
<dbReference type="AlphaFoldDB" id="A0A5C4XGH0"/>
<dbReference type="InterPro" id="IPR007159">
    <property type="entry name" value="SpoVT-AbrB_dom"/>
</dbReference>
<proteinExistence type="predicted"/>
<keyword evidence="4" id="KW-1185">Reference proteome</keyword>
<dbReference type="PROSITE" id="PS51740">
    <property type="entry name" value="SPOVT_ABRB"/>
    <property type="match status" value="1"/>
</dbReference>
<reference evidence="3 4" key="1">
    <citation type="submission" date="2019-06" db="EMBL/GenBank/DDBJ databases">
        <title>The draft genome of Rhizobium smilacinae PTYR-5.</title>
        <authorList>
            <person name="Liu L."/>
            <person name="Li L."/>
            <person name="Zhang X."/>
        </authorList>
    </citation>
    <scope>NUCLEOTIDE SEQUENCE [LARGE SCALE GENOMIC DNA]</scope>
    <source>
        <strain evidence="3 4">PTYR-5</strain>
    </source>
</reference>
<sequence length="80" mass="8520">MRATVKKWGNSASVRIPAAIMEAANLTIDTVVEITEENGRVIIEPVSNDVVDLEQLLAGITSENQHKEADFGAAVGTEAL</sequence>
<dbReference type="Proteomes" id="UP000311605">
    <property type="component" value="Unassembled WGS sequence"/>
</dbReference>
<dbReference type="Gene3D" id="2.10.260.10">
    <property type="match status" value="1"/>
</dbReference>
<name>A0A5C4XGH0_9HYPH</name>
<dbReference type="InterPro" id="IPR039052">
    <property type="entry name" value="Antitox_PemI-like"/>
</dbReference>
<dbReference type="GO" id="GO:0003677">
    <property type="term" value="F:DNA binding"/>
    <property type="evidence" value="ECO:0007669"/>
    <property type="project" value="UniProtKB-UniRule"/>
</dbReference>
<dbReference type="SUPFAM" id="SSF89447">
    <property type="entry name" value="AbrB/MazE/MraZ-like"/>
    <property type="match status" value="1"/>
</dbReference>
<dbReference type="PANTHER" id="PTHR40516:SF1">
    <property type="entry name" value="ANTITOXIN CHPS-RELATED"/>
    <property type="match status" value="1"/>
</dbReference>
<accession>A0A5C4XGH0</accession>
<feature type="domain" description="SpoVT-AbrB" evidence="2">
    <location>
        <begin position="3"/>
        <end position="48"/>
    </location>
</feature>
<keyword evidence="1 3" id="KW-0238">DNA-binding</keyword>
<dbReference type="OrthoDB" id="9795766at2"/>
<gene>
    <name evidence="3" type="ORF">FHP24_15355</name>
</gene>
<dbReference type="RefSeq" id="WP_139677109.1">
    <property type="nucleotide sequence ID" value="NZ_VDMN01000003.1"/>
</dbReference>
<protein>
    <submittedName>
        <fullName evidence="3">AbrB/MazE/SpoVT family DNA-binding domain-containing protein</fullName>
    </submittedName>
</protein>
<dbReference type="PANTHER" id="PTHR40516">
    <property type="entry name" value="ANTITOXIN CHPS-RELATED"/>
    <property type="match status" value="1"/>
</dbReference>
<dbReference type="InterPro" id="IPR037914">
    <property type="entry name" value="SpoVT-AbrB_sf"/>
</dbReference>
<dbReference type="EMBL" id="VDMN01000003">
    <property type="protein sequence ID" value="TNM62613.1"/>
    <property type="molecule type" value="Genomic_DNA"/>
</dbReference>
<dbReference type="Pfam" id="PF04014">
    <property type="entry name" value="MazE_antitoxin"/>
    <property type="match status" value="1"/>
</dbReference>
<evidence type="ECO:0000259" key="2">
    <source>
        <dbReference type="PROSITE" id="PS51740"/>
    </source>
</evidence>
<comment type="caution">
    <text evidence="3">The sequence shown here is derived from an EMBL/GenBank/DDBJ whole genome shotgun (WGS) entry which is preliminary data.</text>
</comment>
<dbReference type="GO" id="GO:0097351">
    <property type="term" value="F:toxin sequestering activity"/>
    <property type="evidence" value="ECO:0007669"/>
    <property type="project" value="InterPro"/>
</dbReference>